<dbReference type="Proteomes" id="UP000799118">
    <property type="component" value="Unassembled WGS sequence"/>
</dbReference>
<sequence>MSFISSTLNNTSGVNNVPMHDGTYLWFAKLRPYVDGTKTEPLAAVSAIHFHVEEGKNPVPALGNLTSIIQHLTELNITLDGNLQVLLYLAALPSSWEGFKMSNVSNILTLIKNEWNHCSTRQQSSLQSWISGVKCHYFNPNWKKQKKQCRGKKYKGKKKAFESVEVAQASVAPNDFEMEAEPFETMEALEFDYKDPFM</sequence>
<accession>A0A6A4H5R3</accession>
<evidence type="ECO:0000313" key="1">
    <source>
        <dbReference type="EMBL" id="KAE9393058.1"/>
    </source>
</evidence>
<reference evidence="1" key="1">
    <citation type="journal article" date="2019" name="Environ. Microbiol.">
        <title>Fungal ecological strategies reflected in gene transcription - a case study of two litter decomposers.</title>
        <authorList>
            <person name="Barbi F."/>
            <person name="Kohler A."/>
            <person name="Barry K."/>
            <person name="Baskaran P."/>
            <person name="Daum C."/>
            <person name="Fauchery L."/>
            <person name="Ihrmark K."/>
            <person name="Kuo A."/>
            <person name="LaButti K."/>
            <person name="Lipzen A."/>
            <person name="Morin E."/>
            <person name="Grigoriev I.V."/>
            <person name="Henrissat B."/>
            <person name="Lindahl B."/>
            <person name="Martin F."/>
        </authorList>
    </citation>
    <scope>NUCLEOTIDE SEQUENCE</scope>
    <source>
        <strain evidence="1">JB14</strain>
    </source>
</reference>
<dbReference type="AlphaFoldDB" id="A0A6A4H5R3"/>
<feature type="non-terminal residue" evidence="1">
    <location>
        <position position="198"/>
    </location>
</feature>
<dbReference type="EMBL" id="ML769581">
    <property type="protein sequence ID" value="KAE9393058.1"/>
    <property type="molecule type" value="Genomic_DNA"/>
</dbReference>
<gene>
    <name evidence="1" type="ORF">BT96DRAFT_924254</name>
</gene>
<keyword evidence="2" id="KW-1185">Reference proteome</keyword>
<proteinExistence type="predicted"/>
<protein>
    <submittedName>
        <fullName evidence="1">Uncharacterized protein</fullName>
    </submittedName>
</protein>
<evidence type="ECO:0000313" key="2">
    <source>
        <dbReference type="Proteomes" id="UP000799118"/>
    </source>
</evidence>
<organism evidence="1 2">
    <name type="scientific">Gymnopus androsaceus JB14</name>
    <dbReference type="NCBI Taxonomy" id="1447944"/>
    <lineage>
        <taxon>Eukaryota</taxon>
        <taxon>Fungi</taxon>
        <taxon>Dikarya</taxon>
        <taxon>Basidiomycota</taxon>
        <taxon>Agaricomycotina</taxon>
        <taxon>Agaricomycetes</taxon>
        <taxon>Agaricomycetidae</taxon>
        <taxon>Agaricales</taxon>
        <taxon>Marasmiineae</taxon>
        <taxon>Omphalotaceae</taxon>
        <taxon>Gymnopus</taxon>
    </lineage>
</organism>
<name>A0A6A4H5R3_9AGAR</name>